<evidence type="ECO:0000313" key="1">
    <source>
        <dbReference type="EMBL" id="GLK81453.1"/>
    </source>
</evidence>
<gene>
    <name evidence="1" type="ORF">GCM10008174_31940</name>
</gene>
<reference evidence="1" key="1">
    <citation type="journal article" date="2014" name="Int. J. Syst. Evol. Microbiol.">
        <title>Complete genome sequence of Corynebacterium casei LMG S-19264T (=DSM 44701T), isolated from a smear-ripened cheese.</title>
        <authorList>
            <consortium name="US DOE Joint Genome Institute (JGI-PGF)"/>
            <person name="Walter F."/>
            <person name="Albersmeier A."/>
            <person name="Kalinowski J."/>
            <person name="Ruckert C."/>
        </authorList>
    </citation>
    <scope>NUCLEOTIDE SEQUENCE</scope>
    <source>
        <strain evidence="1">VKM B-2748</strain>
    </source>
</reference>
<reference evidence="1" key="2">
    <citation type="submission" date="2023-01" db="EMBL/GenBank/DDBJ databases">
        <authorList>
            <person name="Sun Q."/>
            <person name="Evtushenko L."/>
        </authorList>
    </citation>
    <scope>NUCLEOTIDE SEQUENCE</scope>
    <source>
        <strain evidence="1">VKM B-2748</strain>
    </source>
</reference>
<comment type="caution">
    <text evidence="1">The sequence shown here is derived from an EMBL/GenBank/DDBJ whole genome shotgun (WGS) entry which is preliminary data.</text>
</comment>
<accession>A0A9W6JS71</accession>
<dbReference type="RefSeq" id="WP_271201905.1">
    <property type="nucleotide sequence ID" value="NZ_BSFL01000003.1"/>
</dbReference>
<dbReference type="Pfam" id="PF06823">
    <property type="entry name" value="DUF1236"/>
    <property type="match status" value="1"/>
</dbReference>
<keyword evidence="2" id="KW-1185">Reference proteome</keyword>
<protein>
    <recommendedName>
        <fullName evidence="3">DUF1236 domain-containing protein</fullName>
    </recommendedName>
</protein>
<dbReference type="Proteomes" id="UP001143309">
    <property type="component" value="Unassembled WGS sequence"/>
</dbReference>
<sequence length="69" mass="7664">MKRVSRSTLGGVSVSVGVSVPRSVTIERLPPRIVEIVPEYAEYSYFVTDDDTIAIVDPDTYEIVYVIEA</sequence>
<dbReference type="InterPro" id="IPR009642">
    <property type="entry name" value="DUF1236"/>
</dbReference>
<dbReference type="EMBL" id="BSFL01000003">
    <property type="protein sequence ID" value="GLK81453.1"/>
    <property type="molecule type" value="Genomic_DNA"/>
</dbReference>
<proteinExistence type="predicted"/>
<name>A0A9W6JS71_9HYPH</name>
<organism evidence="1 2">
    <name type="scientific">Methylopila turkensis</name>
    <dbReference type="NCBI Taxonomy" id="1437816"/>
    <lineage>
        <taxon>Bacteria</taxon>
        <taxon>Pseudomonadati</taxon>
        <taxon>Pseudomonadota</taxon>
        <taxon>Alphaproteobacteria</taxon>
        <taxon>Hyphomicrobiales</taxon>
        <taxon>Methylopilaceae</taxon>
        <taxon>Methylopila</taxon>
    </lineage>
</organism>
<evidence type="ECO:0008006" key="3">
    <source>
        <dbReference type="Google" id="ProtNLM"/>
    </source>
</evidence>
<dbReference type="AlphaFoldDB" id="A0A9W6JS71"/>
<evidence type="ECO:0000313" key="2">
    <source>
        <dbReference type="Proteomes" id="UP001143309"/>
    </source>
</evidence>